<evidence type="ECO:0000256" key="2">
    <source>
        <dbReference type="ARBA" id="ARBA00022475"/>
    </source>
</evidence>
<sequence>MITVAPHVNQANGQTKLDLENLSPELTALEIKNLDLYYGDKQALKSINMKIPKGQVTAFIGPSGCGKSTLLRCINRMNDLVDSCRVEGEINLHGENIYDKRVDVAALRRSVGMVFQRPNPFPKSIYENVVYGLRLQGIKDKRKLDEVVEKSLRGAALWDEVKDRLHDSAFGLSGGQQQRLVIARSIAIEPEVLLLDEPTSALDPISTLVIEELINDLKNKYTVVIVTHNMQQAARVSDQTAFMYMGELIEYSDTNTLFTTPVKKKTEDYITGRYG</sequence>
<dbReference type="Pfam" id="PF00005">
    <property type="entry name" value="ABC_tran"/>
    <property type="match status" value="1"/>
</dbReference>
<evidence type="ECO:0000313" key="10">
    <source>
        <dbReference type="EMBL" id="MFC3033548.1"/>
    </source>
</evidence>
<evidence type="ECO:0000256" key="7">
    <source>
        <dbReference type="ARBA" id="ARBA00022967"/>
    </source>
</evidence>
<keyword evidence="11" id="KW-1185">Reference proteome</keyword>
<evidence type="ECO:0000256" key="1">
    <source>
        <dbReference type="ARBA" id="ARBA00022448"/>
    </source>
</evidence>
<dbReference type="PROSITE" id="PS00211">
    <property type="entry name" value="ABC_TRANSPORTER_1"/>
    <property type="match status" value="1"/>
</dbReference>
<comment type="caution">
    <text evidence="10">The sequence shown here is derived from an EMBL/GenBank/DDBJ whole genome shotgun (WGS) entry which is preliminary data.</text>
</comment>
<protein>
    <submittedName>
        <fullName evidence="10">Phosphate ABC transporter ATP-binding protein PstB</fullName>
    </submittedName>
</protein>
<dbReference type="NCBIfam" id="TIGR00972">
    <property type="entry name" value="3a0107s01c2"/>
    <property type="match status" value="1"/>
</dbReference>
<keyword evidence="6 10" id="KW-0067">ATP-binding</keyword>
<name>A0ABV7CM21_9GAMM</name>
<keyword evidence="1" id="KW-0813">Transport</keyword>
<dbReference type="InterPro" id="IPR003593">
    <property type="entry name" value="AAA+_ATPase"/>
</dbReference>
<dbReference type="Gene3D" id="3.40.50.300">
    <property type="entry name" value="P-loop containing nucleotide triphosphate hydrolases"/>
    <property type="match status" value="1"/>
</dbReference>
<dbReference type="EMBL" id="JBHRSD010000023">
    <property type="protein sequence ID" value="MFC3033548.1"/>
    <property type="molecule type" value="Genomic_DNA"/>
</dbReference>
<evidence type="ECO:0000256" key="6">
    <source>
        <dbReference type="ARBA" id="ARBA00022840"/>
    </source>
</evidence>
<dbReference type="InterPro" id="IPR017871">
    <property type="entry name" value="ABC_transporter-like_CS"/>
</dbReference>
<dbReference type="PANTHER" id="PTHR43423:SF12">
    <property type="entry name" value="IRON EXPORT ATP-BINDING PROTEIN FETA-RELATED"/>
    <property type="match status" value="1"/>
</dbReference>
<dbReference type="InterPro" id="IPR003439">
    <property type="entry name" value="ABC_transporter-like_ATP-bd"/>
</dbReference>
<evidence type="ECO:0000256" key="4">
    <source>
        <dbReference type="ARBA" id="ARBA00022592"/>
    </source>
</evidence>
<evidence type="ECO:0000259" key="9">
    <source>
        <dbReference type="PROSITE" id="PS50893"/>
    </source>
</evidence>
<dbReference type="InterPro" id="IPR005670">
    <property type="entry name" value="PstB-like"/>
</dbReference>
<keyword evidence="3" id="KW-0997">Cell inner membrane</keyword>
<keyword evidence="2" id="KW-1003">Cell membrane</keyword>
<gene>
    <name evidence="10" type="primary">pstB</name>
    <name evidence="10" type="ORF">ACFOEE_13555</name>
</gene>
<feature type="domain" description="ABC transporter" evidence="9">
    <location>
        <begin position="29"/>
        <end position="270"/>
    </location>
</feature>
<proteinExistence type="predicted"/>
<keyword evidence="8" id="KW-0472">Membrane</keyword>
<dbReference type="RefSeq" id="WP_377125136.1">
    <property type="nucleotide sequence ID" value="NZ_JBHRSD010000023.1"/>
</dbReference>
<evidence type="ECO:0000256" key="5">
    <source>
        <dbReference type="ARBA" id="ARBA00022741"/>
    </source>
</evidence>
<keyword evidence="7" id="KW-1278">Translocase</keyword>
<evidence type="ECO:0000313" key="11">
    <source>
        <dbReference type="Proteomes" id="UP001595453"/>
    </source>
</evidence>
<evidence type="ECO:0000256" key="3">
    <source>
        <dbReference type="ARBA" id="ARBA00022519"/>
    </source>
</evidence>
<dbReference type="SMART" id="SM00382">
    <property type="entry name" value="AAA"/>
    <property type="match status" value="1"/>
</dbReference>
<dbReference type="PANTHER" id="PTHR43423">
    <property type="entry name" value="ABC TRANSPORTER I FAMILY MEMBER 17"/>
    <property type="match status" value="1"/>
</dbReference>
<dbReference type="CDD" id="cd03260">
    <property type="entry name" value="ABC_PstB_phosphate_transporter"/>
    <property type="match status" value="1"/>
</dbReference>
<dbReference type="GO" id="GO:0005524">
    <property type="term" value="F:ATP binding"/>
    <property type="evidence" value="ECO:0007669"/>
    <property type="project" value="UniProtKB-KW"/>
</dbReference>
<keyword evidence="5" id="KW-0547">Nucleotide-binding</keyword>
<organism evidence="10 11">
    <name type="scientific">Pseudoalteromonas fenneropenaei</name>
    <dbReference type="NCBI Taxonomy" id="1737459"/>
    <lineage>
        <taxon>Bacteria</taxon>
        <taxon>Pseudomonadati</taxon>
        <taxon>Pseudomonadota</taxon>
        <taxon>Gammaproteobacteria</taxon>
        <taxon>Alteromonadales</taxon>
        <taxon>Pseudoalteromonadaceae</taxon>
        <taxon>Pseudoalteromonas</taxon>
    </lineage>
</organism>
<evidence type="ECO:0000256" key="8">
    <source>
        <dbReference type="ARBA" id="ARBA00023136"/>
    </source>
</evidence>
<reference evidence="11" key="1">
    <citation type="journal article" date="2019" name="Int. J. Syst. Evol. Microbiol.">
        <title>The Global Catalogue of Microorganisms (GCM) 10K type strain sequencing project: providing services to taxonomists for standard genome sequencing and annotation.</title>
        <authorList>
            <consortium name="The Broad Institute Genomics Platform"/>
            <consortium name="The Broad Institute Genome Sequencing Center for Infectious Disease"/>
            <person name="Wu L."/>
            <person name="Ma J."/>
        </authorList>
    </citation>
    <scope>NUCLEOTIDE SEQUENCE [LARGE SCALE GENOMIC DNA]</scope>
    <source>
        <strain evidence="11">KCTC 42730</strain>
    </source>
</reference>
<dbReference type="SUPFAM" id="SSF52540">
    <property type="entry name" value="P-loop containing nucleoside triphosphate hydrolases"/>
    <property type="match status" value="1"/>
</dbReference>
<keyword evidence="4" id="KW-0592">Phosphate transport</keyword>
<dbReference type="InterPro" id="IPR027417">
    <property type="entry name" value="P-loop_NTPase"/>
</dbReference>
<dbReference type="Proteomes" id="UP001595453">
    <property type="component" value="Unassembled WGS sequence"/>
</dbReference>
<accession>A0ABV7CM21</accession>
<dbReference type="PROSITE" id="PS50893">
    <property type="entry name" value="ABC_TRANSPORTER_2"/>
    <property type="match status" value="1"/>
</dbReference>